<sequence length="114" mass="12581">MEDIKISGQCECKADRSGRKCDQCKKFYYGDPRKPDGCMPCDCDSYGSLGALCDPITGQCPCSRSVAGRRCDKCDRGTRGRLPHCEPCGQCWTDWDTALNKVSGEAWLLDEASL</sequence>
<dbReference type="AlphaFoldDB" id="A0A3S5A4T6"/>
<dbReference type="InterPro" id="IPR050440">
    <property type="entry name" value="Laminin/Netrin_ECM"/>
</dbReference>
<accession>A0A3S5A4T6</accession>
<dbReference type="GO" id="GO:0007411">
    <property type="term" value="P:axon guidance"/>
    <property type="evidence" value="ECO:0007669"/>
    <property type="project" value="TreeGrafter"/>
</dbReference>
<feature type="domain" description="Laminin EGF-like" evidence="10">
    <location>
        <begin position="41"/>
        <end position="87"/>
    </location>
</feature>
<keyword evidence="8 9" id="KW-0424">Laminin EGF-like domain</keyword>
<dbReference type="FunFam" id="2.10.25.10:FF:000135">
    <property type="entry name" value="Laminin subunit beta 4"/>
    <property type="match status" value="1"/>
</dbReference>
<keyword evidence="4" id="KW-0677">Repeat</keyword>
<keyword evidence="2" id="KW-0964">Secreted</keyword>
<gene>
    <name evidence="11" type="ORF">PXEA_LOCUS8412</name>
</gene>
<dbReference type="GO" id="GO:0043256">
    <property type="term" value="C:laminin complex"/>
    <property type="evidence" value="ECO:0007669"/>
    <property type="project" value="TreeGrafter"/>
</dbReference>
<evidence type="ECO:0000256" key="4">
    <source>
        <dbReference type="ARBA" id="ARBA00022737"/>
    </source>
</evidence>
<dbReference type="GO" id="GO:0070831">
    <property type="term" value="P:basement membrane assembly"/>
    <property type="evidence" value="ECO:0007669"/>
    <property type="project" value="TreeGrafter"/>
</dbReference>
<dbReference type="InterPro" id="IPR000742">
    <property type="entry name" value="EGF"/>
</dbReference>
<dbReference type="OrthoDB" id="9998666at2759"/>
<feature type="disulfide bond" evidence="9">
    <location>
        <begin position="62"/>
        <end position="71"/>
    </location>
</feature>
<dbReference type="InterPro" id="IPR002049">
    <property type="entry name" value="LE_dom"/>
</dbReference>
<dbReference type="Proteomes" id="UP000784294">
    <property type="component" value="Unassembled WGS sequence"/>
</dbReference>
<keyword evidence="3" id="KW-0272">Extracellular matrix</keyword>
<dbReference type="SUPFAM" id="SSF57196">
    <property type="entry name" value="EGF/Laminin"/>
    <property type="match status" value="2"/>
</dbReference>
<dbReference type="PROSITE" id="PS01248">
    <property type="entry name" value="EGF_LAM_1"/>
    <property type="match status" value="1"/>
</dbReference>
<evidence type="ECO:0000256" key="8">
    <source>
        <dbReference type="ARBA" id="ARBA00023292"/>
    </source>
</evidence>
<reference evidence="11" key="1">
    <citation type="submission" date="2018-11" db="EMBL/GenBank/DDBJ databases">
        <authorList>
            <consortium name="Pathogen Informatics"/>
        </authorList>
    </citation>
    <scope>NUCLEOTIDE SEQUENCE</scope>
</reference>
<evidence type="ECO:0000256" key="7">
    <source>
        <dbReference type="ARBA" id="ARBA00023180"/>
    </source>
</evidence>
<feature type="disulfide bond" evidence="9">
    <location>
        <begin position="43"/>
        <end position="60"/>
    </location>
</feature>
<evidence type="ECO:0000259" key="10">
    <source>
        <dbReference type="PROSITE" id="PS50027"/>
    </source>
</evidence>
<proteinExistence type="predicted"/>
<evidence type="ECO:0000256" key="5">
    <source>
        <dbReference type="ARBA" id="ARBA00023054"/>
    </source>
</evidence>
<evidence type="ECO:0000256" key="3">
    <source>
        <dbReference type="ARBA" id="ARBA00022530"/>
    </source>
</evidence>
<name>A0A3S5A4T6_9PLAT</name>
<dbReference type="GO" id="GO:0016477">
    <property type="term" value="P:cell migration"/>
    <property type="evidence" value="ECO:0007669"/>
    <property type="project" value="TreeGrafter"/>
</dbReference>
<dbReference type="GO" id="GO:0009888">
    <property type="term" value="P:tissue development"/>
    <property type="evidence" value="ECO:0007669"/>
    <property type="project" value="TreeGrafter"/>
</dbReference>
<evidence type="ECO:0000256" key="9">
    <source>
        <dbReference type="PROSITE-ProRule" id="PRU00460"/>
    </source>
</evidence>
<dbReference type="CDD" id="cd00055">
    <property type="entry name" value="EGF_Lam"/>
    <property type="match status" value="2"/>
</dbReference>
<comment type="subcellular location">
    <subcellularLocation>
        <location evidence="1">Secreted</location>
        <location evidence="1">Extracellular space</location>
        <location evidence="1">Extracellular matrix</location>
    </subcellularLocation>
</comment>
<dbReference type="EMBL" id="CAAALY010022974">
    <property type="protein sequence ID" value="VEL14972.1"/>
    <property type="molecule type" value="Genomic_DNA"/>
</dbReference>
<organism evidence="11 12">
    <name type="scientific">Protopolystoma xenopodis</name>
    <dbReference type="NCBI Taxonomy" id="117903"/>
    <lineage>
        <taxon>Eukaryota</taxon>
        <taxon>Metazoa</taxon>
        <taxon>Spiralia</taxon>
        <taxon>Lophotrochozoa</taxon>
        <taxon>Platyhelminthes</taxon>
        <taxon>Monogenea</taxon>
        <taxon>Polyopisthocotylea</taxon>
        <taxon>Polystomatidea</taxon>
        <taxon>Polystomatidae</taxon>
        <taxon>Protopolystoma</taxon>
    </lineage>
</organism>
<feature type="disulfide bond" evidence="9">
    <location>
        <begin position="12"/>
        <end position="21"/>
    </location>
</feature>
<evidence type="ECO:0000313" key="11">
    <source>
        <dbReference type="EMBL" id="VEL14972.1"/>
    </source>
</evidence>
<dbReference type="PANTHER" id="PTHR10574">
    <property type="entry name" value="NETRIN/LAMININ-RELATED"/>
    <property type="match status" value="1"/>
</dbReference>
<dbReference type="PANTHER" id="PTHR10574:SF375">
    <property type="entry name" value="LAMININ SUBUNIT BETA-1"/>
    <property type="match status" value="1"/>
</dbReference>
<keyword evidence="12" id="KW-1185">Reference proteome</keyword>
<dbReference type="SMART" id="SM00180">
    <property type="entry name" value="EGF_Lam"/>
    <property type="match status" value="2"/>
</dbReference>
<dbReference type="Pfam" id="PF00053">
    <property type="entry name" value="EGF_laminin"/>
    <property type="match status" value="2"/>
</dbReference>
<feature type="disulfide bond" evidence="9">
    <location>
        <begin position="41"/>
        <end position="53"/>
    </location>
</feature>
<comment type="caution">
    <text evidence="11">The sequence shown here is derived from an EMBL/GenBank/DDBJ whole genome shotgun (WGS) entry which is preliminary data.</text>
</comment>
<evidence type="ECO:0000256" key="1">
    <source>
        <dbReference type="ARBA" id="ARBA00004498"/>
    </source>
</evidence>
<dbReference type="PROSITE" id="PS50027">
    <property type="entry name" value="EGF_LAM_2"/>
    <property type="match status" value="2"/>
</dbReference>
<keyword evidence="6 9" id="KW-1015">Disulfide bond</keyword>
<keyword evidence="5" id="KW-0175">Coiled coil</keyword>
<keyword evidence="7" id="KW-0325">Glycoprotein</keyword>
<dbReference type="Gene3D" id="2.10.25.10">
    <property type="entry name" value="Laminin"/>
    <property type="match status" value="2"/>
</dbReference>
<evidence type="ECO:0000256" key="2">
    <source>
        <dbReference type="ARBA" id="ARBA00022525"/>
    </source>
</evidence>
<feature type="disulfide bond" evidence="9">
    <location>
        <begin position="24"/>
        <end position="38"/>
    </location>
</feature>
<evidence type="ECO:0000313" key="12">
    <source>
        <dbReference type="Proteomes" id="UP000784294"/>
    </source>
</evidence>
<dbReference type="GO" id="GO:0034446">
    <property type="term" value="P:substrate adhesion-dependent cell spreading"/>
    <property type="evidence" value="ECO:0007669"/>
    <property type="project" value="TreeGrafter"/>
</dbReference>
<comment type="caution">
    <text evidence="9">Lacks conserved residue(s) required for the propagation of feature annotation.</text>
</comment>
<evidence type="ECO:0000256" key="6">
    <source>
        <dbReference type="ARBA" id="ARBA00023157"/>
    </source>
</evidence>
<dbReference type="GO" id="GO:0009887">
    <property type="term" value="P:animal organ morphogenesis"/>
    <property type="evidence" value="ECO:0007669"/>
    <property type="project" value="TreeGrafter"/>
</dbReference>
<dbReference type="PROSITE" id="PS00022">
    <property type="entry name" value="EGF_1"/>
    <property type="match status" value="1"/>
</dbReference>
<dbReference type="PRINTS" id="PR00011">
    <property type="entry name" value="EGFLAMININ"/>
</dbReference>
<feature type="domain" description="Laminin EGF-like" evidence="10">
    <location>
        <begin position="1"/>
        <end position="40"/>
    </location>
</feature>
<protein>
    <recommendedName>
        <fullName evidence="10">Laminin EGF-like domain-containing protein</fullName>
    </recommendedName>
</protein>